<sequence length="582" mass="65774">MEKSRQEFPTTIIHRKCPTTVSDREFPTVIVHGKFLTVFIHQEFPTAFACEFPTAWSVDLDNLVTKTMMSNSSSRSSGSIRGAKAPSSTHTKTGKKLNSGENGVVNRKKLNREMITALQQDVEKLRKKLRLEENIHRAMERAFNRPLGALPRLPPFLPPMTLQLLAEVAVLEEEIVRLEEHIVQFRQELYQEAAFTSSKASIECLLPDSRSASSNAGESELPFSPKMLSVKESRRVKKNQLSANSTINMHIAHTQLNKSLKPQQESPRLRKTNAEQRFCGGADEKCDPNRISEDLVKCLSSIFMICQENEEDTTSRDPYGICSSFRSRDIGPYKNFINVKAASANQNRTSSSYAFLIRQLRGLLGRLSSVNLQKLNQQEKLAFWINIYNSCMMNGFLEHGIPESPELVVTLMRKASINVGGHFLNAITIEHFILRLPYHSKYISPKGSKKNEMAAARSRFGLEFSEPLVTFALSCGSWSSPAVRVYTAGKVEEELEAAKREYLEASVGILTTKMGIPKLMEWYSHDFAKDTESLLDWICLQLPTELGKDALNRLQQGMSQSPASMRIHTIPYDFSFRYIFSI</sequence>
<feature type="compositionally biased region" description="Low complexity" evidence="2">
    <location>
        <begin position="70"/>
        <end position="79"/>
    </location>
</feature>
<dbReference type="OrthoDB" id="418495at2759"/>
<evidence type="ECO:0000259" key="4">
    <source>
        <dbReference type="Pfam" id="PF14389"/>
    </source>
</evidence>
<dbReference type="PANTHER" id="PTHR46248">
    <property type="entry name" value="EXPRESSED PROTEIN"/>
    <property type="match status" value="1"/>
</dbReference>
<evidence type="ECO:0000259" key="3">
    <source>
        <dbReference type="Pfam" id="PF04784"/>
    </source>
</evidence>
<organism evidence="5 6">
    <name type="scientific">Brassica carinata</name>
    <name type="common">Ethiopian mustard</name>
    <name type="synonym">Abyssinian cabbage</name>
    <dbReference type="NCBI Taxonomy" id="52824"/>
    <lineage>
        <taxon>Eukaryota</taxon>
        <taxon>Viridiplantae</taxon>
        <taxon>Streptophyta</taxon>
        <taxon>Embryophyta</taxon>
        <taxon>Tracheophyta</taxon>
        <taxon>Spermatophyta</taxon>
        <taxon>Magnoliopsida</taxon>
        <taxon>eudicotyledons</taxon>
        <taxon>Gunneridae</taxon>
        <taxon>Pentapetalae</taxon>
        <taxon>rosids</taxon>
        <taxon>malvids</taxon>
        <taxon>Brassicales</taxon>
        <taxon>Brassicaceae</taxon>
        <taxon>Brassiceae</taxon>
        <taxon>Brassica</taxon>
    </lineage>
</organism>
<feature type="coiled-coil region" evidence="1">
    <location>
        <begin position="108"/>
        <end position="188"/>
    </location>
</feature>
<dbReference type="InterPro" id="IPR025757">
    <property type="entry name" value="MIP1_Leuzipper"/>
</dbReference>
<protein>
    <recommendedName>
        <fullName evidence="7">Ternary complex factor MIP1, leucine-zipper</fullName>
    </recommendedName>
</protein>
<dbReference type="EMBL" id="JAAMPC010000007">
    <property type="protein sequence ID" value="KAG2302412.1"/>
    <property type="molecule type" value="Genomic_DNA"/>
</dbReference>
<evidence type="ECO:0000313" key="5">
    <source>
        <dbReference type="EMBL" id="KAG2302412.1"/>
    </source>
</evidence>
<feature type="domain" description="Ternary complex factor MIP1 leucine-zipper" evidence="4">
    <location>
        <begin position="113"/>
        <end position="192"/>
    </location>
</feature>
<feature type="domain" description="DUF547" evidence="3">
    <location>
        <begin position="372"/>
        <end position="503"/>
    </location>
</feature>
<dbReference type="Pfam" id="PF14389">
    <property type="entry name" value="Lzipper-MIP1"/>
    <property type="match status" value="1"/>
</dbReference>
<gene>
    <name evidence="5" type="ORF">Bca52824_031063</name>
</gene>
<accession>A0A8X7SAH8</accession>
<evidence type="ECO:0008006" key="7">
    <source>
        <dbReference type="Google" id="ProtNLM"/>
    </source>
</evidence>
<evidence type="ECO:0000313" key="6">
    <source>
        <dbReference type="Proteomes" id="UP000886595"/>
    </source>
</evidence>
<name>A0A8X7SAH8_BRACI</name>
<dbReference type="PANTHER" id="PTHR46248:SF9">
    <property type="entry name" value="EXPRESSED PROTEIN"/>
    <property type="match status" value="1"/>
</dbReference>
<dbReference type="Pfam" id="PF04784">
    <property type="entry name" value="DUF547"/>
    <property type="match status" value="1"/>
</dbReference>
<dbReference type="InterPro" id="IPR006869">
    <property type="entry name" value="DUF547"/>
</dbReference>
<dbReference type="Proteomes" id="UP000886595">
    <property type="component" value="Unassembled WGS sequence"/>
</dbReference>
<evidence type="ECO:0000256" key="1">
    <source>
        <dbReference type="SAM" id="Coils"/>
    </source>
</evidence>
<evidence type="ECO:0000256" key="2">
    <source>
        <dbReference type="SAM" id="MobiDB-lite"/>
    </source>
</evidence>
<reference evidence="5 6" key="1">
    <citation type="submission" date="2020-02" db="EMBL/GenBank/DDBJ databases">
        <authorList>
            <person name="Ma Q."/>
            <person name="Huang Y."/>
            <person name="Song X."/>
            <person name="Pei D."/>
        </authorList>
    </citation>
    <scope>NUCLEOTIDE SEQUENCE [LARGE SCALE GENOMIC DNA]</scope>
    <source>
        <strain evidence="5">Sxm20200214</strain>
        <tissue evidence="5">Leaf</tissue>
    </source>
</reference>
<feature type="region of interest" description="Disordered" evidence="2">
    <location>
        <begin position="69"/>
        <end position="105"/>
    </location>
</feature>
<keyword evidence="6" id="KW-1185">Reference proteome</keyword>
<comment type="caution">
    <text evidence="5">The sequence shown here is derived from an EMBL/GenBank/DDBJ whole genome shotgun (WGS) entry which is preliminary data.</text>
</comment>
<keyword evidence="1" id="KW-0175">Coiled coil</keyword>
<dbReference type="AlphaFoldDB" id="A0A8X7SAH8"/>
<proteinExistence type="predicted"/>